<protein>
    <submittedName>
        <fullName evidence="2">Uncharacterized protein</fullName>
    </submittedName>
</protein>
<feature type="compositionally biased region" description="Low complexity" evidence="1">
    <location>
        <begin position="42"/>
        <end position="56"/>
    </location>
</feature>
<reference evidence="2 3" key="1">
    <citation type="submission" date="2019-05" db="EMBL/GenBank/DDBJ databases">
        <title>Another draft genome of Portunus trituberculatus and its Hox gene families provides insights of decapod evolution.</title>
        <authorList>
            <person name="Jeong J.-H."/>
            <person name="Song I."/>
            <person name="Kim S."/>
            <person name="Choi T."/>
            <person name="Kim D."/>
            <person name="Ryu S."/>
            <person name="Kim W."/>
        </authorList>
    </citation>
    <scope>NUCLEOTIDE SEQUENCE [LARGE SCALE GENOMIC DNA]</scope>
    <source>
        <tissue evidence="2">Muscle</tissue>
    </source>
</reference>
<organism evidence="2 3">
    <name type="scientific">Portunus trituberculatus</name>
    <name type="common">Swimming crab</name>
    <name type="synonym">Neptunus trituberculatus</name>
    <dbReference type="NCBI Taxonomy" id="210409"/>
    <lineage>
        <taxon>Eukaryota</taxon>
        <taxon>Metazoa</taxon>
        <taxon>Ecdysozoa</taxon>
        <taxon>Arthropoda</taxon>
        <taxon>Crustacea</taxon>
        <taxon>Multicrustacea</taxon>
        <taxon>Malacostraca</taxon>
        <taxon>Eumalacostraca</taxon>
        <taxon>Eucarida</taxon>
        <taxon>Decapoda</taxon>
        <taxon>Pleocyemata</taxon>
        <taxon>Brachyura</taxon>
        <taxon>Eubrachyura</taxon>
        <taxon>Portunoidea</taxon>
        <taxon>Portunidae</taxon>
        <taxon>Portuninae</taxon>
        <taxon>Portunus</taxon>
    </lineage>
</organism>
<accession>A0A5B7EVM7</accession>
<comment type="caution">
    <text evidence="2">The sequence shown here is derived from an EMBL/GenBank/DDBJ whole genome shotgun (WGS) entry which is preliminary data.</text>
</comment>
<dbReference type="EMBL" id="VSRR010003797">
    <property type="protein sequence ID" value="MPC37495.1"/>
    <property type="molecule type" value="Genomic_DNA"/>
</dbReference>
<keyword evidence="3" id="KW-1185">Reference proteome</keyword>
<dbReference type="Proteomes" id="UP000324222">
    <property type="component" value="Unassembled WGS sequence"/>
</dbReference>
<gene>
    <name evidence="2" type="ORF">E2C01_030976</name>
</gene>
<sequence length="93" mass="10521">MNTIRGDINAGERRANNKTRSRLSVMLHSQWGDQPLPKTPLTSSTYIHPSTTSTSSTSFTCIYPSTPVHSHRLQPLPPELHPHPPIYYLHLLH</sequence>
<proteinExistence type="predicted"/>
<dbReference type="AlphaFoldDB" id="A0A5B7EVM7"/>
<evidence type="ECO:0000256" key="1">
    <source>
        <dbReference type="SAM" id="MobiDB-lite"/>
    </source>
</evidence>
<evidence type="ECO:0000313" key="2">
    <source>
        <dbReference type="EMBL" id="MPC37495.1"/>
    </source>
</evidence>
<evidence type="ECO:0000313" key="3">
    <source>
        <dbReference type="Proteomes" id="UP000324222"/>
    </source>
</evidence>
<name>A0A5B7EVM7_PORTR</name>
<feature type="region of interest" description="Disordered" evidence="1">
    <location>
        <begin position="30"/>
        <end position="56"/>
    </location>
</feature>